<dbReference type="Pfam" id="PF00672">
    <property type="entry name" value="HAMP"/>
    <property type="match status" value="1"/>
</dbReference>
<dbReference type="SUPFAM" id="SSF58104">
    <property type="entry name" value="Methyl-accepting chemotaxis protein (MCP) signaling domain"/>
    <property type="match status" value="1"/>
</dbReference>
<dbReference type="GO" id="GO:0006935">
    <property type="term" value="P:chemotaxis"/>
    <property type="evidence" value="ECO:0007669"/>
    <property type="project" value="InterPro"/>
</dbReference>
<keyword evidence="3 5" id="KW-0807">Transducer</keyword>
<dbReference type="GO" id="GO:0005886">
    <property type="term" value="C:plasma membrane"/>
    <property type="evidence" value="ECO:0007669"/>
    <property type="project" value="UniProtKB-SubCell"/>
</dbReference>
<organism evidence="10 11">
    <name type="scientific">Dongia mobilis</name>
    <dbReference type="NCBI Taxonomy" id="578943"/>
    <lineage>
        <taxon>Bacteria</taxon>
        <taxon>Pseudomonadati</taxon>
        <taxon>Pseudomonadota</taxon>
        <taxon>Alphaproteobacteria</taxon>
        <taxon>Rhodospirillales</taxon>
        <taxon>Dongiaceae</taxon>
        <taxon>Dongia</taxon>
    </lineage>
</organism>
<feature type="domain" description="T-SNARE coiled-coil homology" evidence="8">
    <location>
        <begin position="464"/>
        <end position="526"/>
    </location>
</feature>
<dbReference type="SMART" id="SM00283">
    <property type="entry name" value="MA"/>
    <property type="match status" value="1"/>
</dbReference>
<feature type="domain" description="Methyl-accepting transducer" evidence="7">
    <location>
        <begin position="305"/>
        <end position="548"/>
    </location>
</feature>
<dbReference type="Proteomes" id="UP000295783">
    <property type="component" value="Unassembled WGS sequence"/>
</dbReference>
<dbReference type="OrthoDB" id="8432247at2"/>
<evidence type="ECO:0000313" key="11">
    <source>
        <dbReference type="Proteomes" id="UP000295783"/>
    </source>
</evidence>
<dbReference type="EMBL" id="SNYW01000006">
    <property type="protein sequence ID" value="TDQ84251.1"/>
    <property type="molecule type" value="Genomic_DNA"/>
</dbReference>
<evidence type="ECO:0000259" key="9">
    <source>
        <dbReference type="PROSITE" id="PS50885"/>
    </source>
</evidence>
<protein>
    <submittedName>
        <fullName evidence="10">Methyl-accepting chemotaxis protein</fullName>
    </submittedName>
</protein>
<name>A0A4V3DF09_9PROT</name>
<evidence type="ECO:0000259" key="7">
    <source>
        <dbReference type="PROSITE" id="PS50111"/>
    </source>
</evidence>
<comment type="similarity">
    <text evidence="4">Belongs to the methyl-accepting chemotaxis (MCP) protein family.</text>
</comment>
<accession>A0A4V3DF09</accession>
<evidence type="ECO:0000259" key="8">
    <source>
        <dbReference type="PROSITE" id="PS50192"/>
    </source>
</evidence>
<dbReference type="InterPro" id="IPR003660">
    <property type="entry name" value="HAMP_dom"/>
</dbReference>
<reference evidence="10 11" key="1">
    <citation type="submission" date="2019-03" db="EMBL/GenBank/DDBJ databases">
        <title>Genomic Encyclopedia of Type Strains, Phase III (KMG-III): the genomes of soil and plant-associated and newly described type strains.</title>
        <authorList>
            <person name="Whitman W."/>
        </authorList>
    </citation>
    <scope>NUCLEOTIDE SEQUENCE [LARGE SCALE GENOMIC DNA]</scope>
    <source>
        <strain evidence="10 11">CGMCC 1.7660</strain>
    </source>
</reference>
<dbReference type="PRINTS" id="PR00260">
    <property type="entry name" value="CHEMTRNSDUCR"/>
</dbReference>
<gene>
    <name evidence="10" type="ORF">A8950_0799</name>
</gene>
<keyword evidence="2" id="KW-0997">Cell inner membrane</keyword>
<dbReference type="PROSITE" id="PS50192">
    <property type="entry name" value="T_SNARE"/>
    <property type="match status" value="1"/>
</dbReference>
<evidence type="ECO:0000256" key="5">
    <source>
        <dbReference type="PROSITE-ProRule" id="PRU00284"/>
    </source>
</evidence>
<keyword evidence="6" id="KW-0472">Membrane</keyword>
<dbReference type="InterPro" id="IPR000727">
    <property type="entry name" value="T_SNARE_dom"/>
</dbReference>
<keyword evidence="6" id="KW-0812">Transmembrane</keyword>
<evidence type="ECO:0000256" key="3">
    <source>
        <dbReference type="ARBA" id="ARBA00023224"/>
    </source>
</evidence>
<dbReference type="InterPro" id="IPR024478">
    <property type="entry name" value="HlyB_4HB_MCP"/>
</dbReference>
<dbReference type="Gene3D" id="6.10.340.10">
    <property type="match status" value="1"/>
</dbReference>
<dbReference type="InterPro" id="IPR004090">
    <property type="entry name" value="Chemotax_Me-accpt_rcpt"/>
</dbReference>
<dbReference type="GO" id="GO:0007165">
    <property type="term" value="P:signal transduction"/>
    <property type="evidence" value="ECO:0007669"/>
    <property type="project" value="UniProtKB-KW"/>
</dbReference>
<feature type="transmembrane region" description="Helical" evidence="6">
    <location>
        <begin position="12"/>
        <end position="34"/>
    </location>
</feature>
<dbReference type="PROSITE" id="PS50111">
    <property type="entry name" value="CHEMOTAXIS_TRANSDUC_2"/>
    <property type="match status" value="1"/>
</dbReference>
<evidence type="ECO:0000256" key="1">
    <source>
        <dbReference type="ARBA" id="ARBA00004429"/>
    </source>
</evidence>
<evidence type="ECO:0000313" key="10">
    <source>
        <dbReference type="EMBL" id="TDQ84251.1"/>
    </source>
</evidence>
<sequence length="568" mass="59523">MNLSRFKISTKIFVIIGVLLAICAVITVTAMTSLKSLSDASNEMELASREAFTGARMRQSVIALNRAEFQVAANPTTEFVTNTKATIGTLEEQFKDRLAEVKETADARQIDLLSDLEAAYQKYMANLASTLSAAEAASGQVEVTGHQERIIAEALSSQDDAKALEDAIVAFSEYTSNKVDTFSASATAEYEKSSLFIGAIAMLGLVLGILLGWIISRFGIVKPIRLIVGCLRDLANGDLNVKVYGTERKDEVGEISATLQVFKDNAIEVDRLKREQLAAEERAAAEKRQSMLALADRFQSSVGGIVGNVSSAATELQATALTMSSTAEETTRQAVTVAAASDQAATNVQTVASAAQELSSSVSEISRQVSEASAVAGQAVREAERTSGSVKSLSEAAQQIGTVVQLISDIASQTNLLALNATIEAARAGEAGRGFAVVASEVKSLATQTSKATDDISSQIGTIQSATNDAVSAIQGISAIIMRISEISTAIASAVEEQGAATSEIARNVEEASHGTREVSSNITSVQQAAGETGAAATQVQGAAGSLAQYGEELRKQVDQFLNTVRAA</sequence>
<dbReference type="AlphaFoldDB" id="A0A4V3DF09"/>
<keyword evidence="11" id="KW-1185">Reference proteome</keyword>
<feature type="domain" description="HAMP" evidence="9">
    <location>
        <begin position="218"/>
        <end position="271"/>
    </location>
</feature>
<dbReference type="Pfam" id="PF12729">
    <property type="entry name" value="4HB_MCP_1"/>
    <property type="match status" value="1"/>
</dbReference>
<dbReference type="Gene3D" id="1.10.287.950">
    <property type="entry name" value="Methyl-accepting chemotaxis protein"/>
    <property type="match status" value="1"/>
</dbReference>
<keyword evidence="6" id="KW-1133">Transmembrane helix</keyword>
<evidence type="ECO:0000256" key="2">
    <source>
        <dbReference type="ARBA" id="ARBA00022519"/>
    </source>
</evidence>
<dbReference type="PANTHER" id="PTHR32089:SF112">
    <property type="entry name" value="LYSOZYME-LIKE PROTEIN-RELATED"/>
    <property type="match status" value="1"/>
</dbReference>
<dbReference type="Pfam" id="PF00015">
    <property type="entry name" value="MCPsignal"/>
    <property type="match status" value="1"/>
</dbReference>
<dbReference type="InterPro" id="IPR004089">
    <property type="entry name" value="MCPsignal_dom"/>
</dbReference>
<comment type="caution">
    <text evidence="10">The sequence shown here is derived from an EMBL/GenBank/DDBJ whole genome shotgun (WGS) entry which is preliminary data.</text>
</comment>
<keyword evidence="2" id="KW-1003">Cell membrane</keyword>
<feature type="transmembrane region" description="Helical" evidence="6">
    <location>
        <begin position="195"/>
        <end position="215"/>
    </location>
</feature>
<evidence type="ECO:0000256" key="4">
    <source>
        <dbReference type="ARBA" id="ARBA00029447"/>
    </source>
</evidence>
<dbReference type="PROSITE" id="PS50885">
    <property type="entry name" value="HAMP"/>
    <property type="match status" value="1"/>
</dbReference>
<dbReference type="RefSeq" id="WP_133612290.1">
    <property type="nucleotide sequence ID" value="NZ_SNYW01000006.1"/>
</dbReference>
<dbReference type="PANTHER" id="PTHR32089">
    <property type="entry name" value="METHYL-ACCEPTING CHEMOTAXIS PROTEIN MCPB"/>
    <property type="match status" value="1"/>
</dbReference>
<proteinExistence type="inferred from homology"/>
<dbReference type="GO" id="GO:0004888">
    <property type="term" value="F:transmembrane signaling receptor activity"/>
    <property type="evidence" value="ECO:0007669"/>
    <property type="project" value="InterPro"/>
</dbReference>
<evidence type="ECO:0000256" key="6">
    <source>
        <dbReference type="SAM" id="Phobius"/>
    </source>
</evidence>
<dbReference type="SMART" id="SM00304">
    <property type="entry name" value="HAMP"/>
    <property type="match status" value="1"/>
</dbReference>
<comment type="subcellular location">
    <subcellularLocation>
        <location evidence="1">Cell inner membrane</location>
        <topology evidence="1">Multi-pass membrane protein</topology>
    </subcellularLocation>
</comment>